<dbReference type="PANTHER" id="PTHR35304">
    <property type="entry name" value="OS05G0120300 PROTEIN-RELATED"/>
    <property type="match status" value="1"/>
</dbReference>
<dbReference type="EMBL" id="JBFOLJ010000022">
    <property type="protein sequence ID" value="KAL2459444.1"/>
    <property type="molecule type" value="Genomic_DNA"/>
</dbReference>
<sequence>MSTSTVAGICCRVYEVCGGRQCARLRSSVVDSISCRQMYLTSYAFLRTETVSERTKKCFRMVKQKVAAGKENNRKSRQRRLRRRHRWQRILFDQNIKIRGRPEFTCFARGL</sequence>
<dbReference type="Proteomes" id="UP001604277">
    <property type="component" value="Unassembled WGS sequence"/>
</dbReference>
<evidence type="ECO:0000313" key="1">
    <source>
        <dbReference type="EMBL" id="KAL2459444.1"/>
    </source>
</evidence>
<keyword evidence="2" id="KW-1185">Reference proteome</keyword>
<gene>
    <name evidence="1" type="ORF">Fot_54693</name>
</gene>
<protein>
    <submittedName>
        <fullName evidence="1">Uncharacterized protein</fullName>
    </submittedName>
</protein>
<organism evidence="1 2">
    <name type="scientific">Forsythia ovata</name>
    <dbReference type="NCBI Taxonomy" id="205694"/>
    <lineage>
        <taxon>Eukaryota</taxon>
        <taxon>Viridiplantae</taxon>
        <taxon>Streptophyta</taxon>
        <taxon>Embryophyta</taxon>
        <taxon>Tracheophyta</taxon>
        <taxon>Spermatophyta</taxon>
        <taxon>Magnoliopsida</taxon>
        <taxon>eudicotyledons</taxon>
        <taxon>Gunneridae</taxon>
        <taxon>Pentapetalae</taxon>
        <taxon>asterids</taxon>
        <taxon>lamiids</taxon>
        <taxon>Lamiales</taxon>
        <taxon>Oleaceae</taxon>
        <taxon>Forsythieae</taxon>
        <taxon>Forsythia</taxon>
    </lineage>
</organism>
<reference evidence="2" key="1">
    <citation type="submission" date="2024-07" db="EMBL/GenBank/DDBJ databases">
        <title>Two chromosome-level genome assemblies of Korean endemic species Abeliophyllum distichum and Forsythia ovata (Oleaceae).</title>
        <authorList>
            <person name="Jang H."/>
        </authorList>
    </citation>
    <scope>NUCLEOTIDE SEQUENCE [LARGE SCALE GENOMIC DNA]</scope>
</reference>
<proteinExistence type="predicted"/>
<evidence type="ECO:0000313" key="2">
    <source>
        <dbReference type="Proteomes" id="UP001604277"/>
    </source>
</evidence>
<comment type="caution">
    <text evidence="1">The sequence shown here is derived from an EMBL/GenBank/DDBJ whole genome shotgun (WGS) entry which is preliminary data.</text>
</comment>
<accession>A0ABD1P8H7</accession>
<dbReference type="AlphaFoldDB" id="A0ABD1P8H7"/>
<name>A0ABD1P8H7_9LAMI</name>
<dbReference type="PANTHER" id="PTHR35304:SF1">
    <property type="entry name" value="OS05G0120300 PROTEIN"/>
    <property type="match status" value="1"/>
</dbReference>